<dbReference type="InterPro" id="IPR050345">
    <property type="entry name" value="Aliph_Amidase/BUP"/>
</dbReference>
<evidence type="ECO:0000313" key="3">
    <source>
        <dbReference type="EMBL" id="MCK6264083.1"/>
    </source>
</evidence>
<gene>
    <name evidence="3" type="ORF">KP803_12455</name>
</gene>
<dbReference type="PANTHER" id="PTHR43674:SF2">
    <property type="entry name" value="BETA-UREIDOPROPIONASE"/>
    <property type="match status" value="1"/>
</dbReference>
<feature type="domain" description="CN hydrolase" evidence="2">
    <location>
        <begin position="45"/>
        <end position="310"/>
    </location>
</feature>
<dbReference type="RefSeq" id="WP_248009161.1">
    <property type="nucleotide sequence ID" value="NZ_JAJHVV010000007.1"/>
</dbReference>
<sequence length="359" mass="40075">MEINTDQINCHGNMCSKGETIKDCRYPMVKMCLTGTEPPRSGEGLRIAVYQGEGLAGDQKAIDYNLKCLKEWAEKAASYQAQILVLPELFLCGYNILPNDIDKVVRTASQVQDLVGSIAMKNEIAIVCPYAELDPDTGEHFDTILMLDKGGEILRNYRKCHLWGVEEKENWKYPYVDDPKKAYQPFKVNGINVGLINCYEAEFPETYRVYALKGTQVVIAPTAADVGTVDKNGVFASSWIYPDISKTAIPCNAYSNKMFTVYANHAMRQFRSDGSLSGVYLGNSAIADPYGELLAHANNMPTLLIADCVPGNYLPTHPYGESDYIKDRRPELYSALTKMKAKLPDGSTYHYPKNPNKRS</sequence>
<accession>A0A9X2BLM4</accession>
<dbReference type="SUPFAM" id="SSF56317">
    <property type="entry name" value="Carbon-nitrogen hydrolase"/>
    <property type="match status" value="1"/>
</dbReference>
<proteinExistence type="predicted"/>
<dbReference type="AlphaFoldDB" id="A0A9X2BLM4"/>
<dbReference type="InterPro" id="IPR003010">
    <property type="entry name" value="C-N_Hydrolase"/>
</dbReference>
<evidence type="ECO:0000313" key="4">
    <source>
        <dbReference type="Proteomes" id="UP001139559"/>
    </source>
</evidence>
<dbReference type="Proteomes" id="UP001139559">
    <property type="component" value="Unassembled WGS sequence"/>
</dbReference>
<organism evidence="3 4">
    <name type="scientific">Vibrio amylolyticus</name>
    <dbReference type="NCBI Taxonomy" id="2847292"/>
    <lineage>
        <taxon>Bacteria</taxon>
        <taxon>Pseudomonadati</taxon>
        <taxon>Pseudomonadota</taxon>
        <taxon>Gammaproteobacteria</taxon>
        <taxon>Vibrionales</taxon>
        <taxon>Vibrionaceae</taxon>
        <taxon>Vibrio</taxon>
    </lineage>
</organism>
<reference evidence="3" key="1">
    <citation type="submission" date="2021-11" db="EMBL/GenBank/DDBJ databases">
        <title>Vibrio ZSDE26 sp. nov. and Vibrio ZSDZ34 sp. nov., isolated from coastal seawater in Qingdao.</title>
        <authorList>
            <person name="Zhang P."/>
        </authorList>
    </citation>
    <scope>NUCLEOTIDE SEQUENCE</scope>
    <source>
        <strain evidence="3">ZSDE26</strain>
    </source>
</reference>
<comment type="caution">
    <text evidence="3">The sequence shown here is derived from an EMBL/GenBank/DDBJ whole genome shotgun (WGS) entry which is preliminary data.</text>
</comment>
<dbReference type="Pfam" id="PF00795">
    <property type="entry name" value="CN_hydrolase"/>
    <property type="match status" value="1"/>
</dbReference>
<protein>
    <recommendedName>
        <fullName evidence="2">CN hydrolase domain-containing protein</fullName>
    </recommendedName>
</protein>
<keyword evidence="1" id="KW-0378">Hydrolase</keyword>
<dbReference type="Gene3D" id="3.60.110.10">
    <property type="entry name" value="Carbon-nitrogen hydrolase"/>
    <property type="match status" value="1"/>
</dbReference>
<name>A0A9X2BLM4_9VIBR</name>
<dbReference type="GO" id="GO:0033388">
    <property type="term" value="P:putrescine biosynthetic process from arginine"/>
    <property type="evidence" value="ECO:0007669"/>
    <property type="project" value="TreeGrafter"/>
</dbReference>
<keyword evidence="4" id="KW-1185">Reference proteome</keyword>
<evidence type="ECO:0000259" key="2">
    <source>
        <dbReference type="PROSITE" id="PS50263"/>
    </source>
</evidence>
<dbReference type="PROSITE" id="PS50263">
    <property type="entry name" value="CN_HYDROLASE"/>
    <property type="match status" value="1"/>
</dbReference>
<dbReference type="PANTHER" id="PTHR43674">
    <property type="entry name" value="NITRILASE C965.09-RELATED"/>
    <property type="match status" value="1"/>
</dbReference>
<dbReference type="InterPro" id="IPR036526">
    <property type="entry name" value="C-N_Hydrolase_sf"/>
</dbReference>
<evidence type="ECO:0000256" key="1">
    <source>
        <dbReference type="ARBA" id="ARBA00022801"/>
    </source>
</evidence>
<dbReference type="EMBL" id="JAJHVV010000007">
    <property type="protein sequence ID" value="MCK6264083.1"/>
    <property type="molecule type" value="Genomic_DNA"/>
</dbReference>
<dbReference type="GO" id="GO:0050126">
    <property type="term" value="F:N-carbamoylputrescine amidase activity"/>
    <property type="evidence" value="ECO:0007669"/>
    <property type="project" value="TreeGrafter"/>
</dbReference>